<evidence type="ECO:0000256" key="7">
    <source>
        <dbReference type="SAM" id="Phobius"/>
    </source>
</evidence>
<evidence type="ECO:0000256" key="4">
    <source>
        <dbReference type="ARBA" id="ARBA00022989"/>
    </source>
</evidence>
<keyword evidence="5 7" id="KW-0472">Membrane</keyword>
<dbReference type="STRING" id="1294263.JCM21531_3263"/>
<evidence type="ECO:0000259" key="8">
    <source>
        <dbReference type="Pfam" id="PF02687"/>
    </source>
</evidence>
<dbReference type="PANTHER" id="PTHR30572">
    <property type="entry name" value="MEMBRANE COMPONENT OF TRANSPORTER-RELATED"/>
    <property type="match status" value="1"/>
</dbReference>
<dbReference type="AlphaFoldDB" id="W4V8J0"/>
<dbReference type="Pfam" id="PF02687">
    <property type="entry name" value="FtsX"/>
    <property type="match status" value="1"/>
</dbReference>
<evidence type="ECO:0000256" key="3">
    <source>
        <dbReference type="ARBA" id="ARBA00022692"/>
    </source>
</evidence>
<dbReference type="InterPro" id="IPR003838">
    <property type="entry name" value="ABC3_permease_C"/>
</dbReference>
<keyword evidence="4 7" id="KW-1133">Transmembrane helix</keyword>
<feature type="domain" description="ABC3 transporter permease C-terminal" evidence="8">
    <location>
        <begin position="129"/>
        <end position="196"/>
    </location>
</feature>
<evidence type="ECO:0000256" key="2">
    <source>
        <dbReference type="ARBA" id="ARBA00022475"/>
    </source>
</evidence>
<reference evidence="9" key="1">
    <citation type="journal article" date="2014" name="Genome Announc.">
        <title>Draft Genome Sequence of Clostridium straminisolvens Strain JCM 21531T, Isolated from a Cellulose-Degrading Bacterial Community.</title>
        <authorList>
            <person name="Yuki M."/>
            <person name="Oshima K."/>
            <person name="Suda W."/>
            <person name="Sakamoto M."/>
            <person name="Kitamura K."/>
            <person name="Iida T."/>
            <person name="Hattori M."/>
            <person name="Ohkuma M."/>
        </authorList>
    </citation>
    <scope>NUCLEOTIDE SEQUENCE [LARGE SCALE GENOMIC DNA]</scope>
    <source>
        <strain evidence="9">JCM 21531</strain>
    </source>
</reference>
<evidence type="ECO:0000313" key="9">
    <source>
        <dbReference type="EMBL" id="GAE89710.1"/>
    </source>
</evidence>
<evidence type="ECO:0000256" key="5">
    <source>
        <dbReference type="ARBA" id="ARBA00023136"/>
    </source>
</evidence>
<feature type="transmembrane region" description="Helical" evidence="7">
    <location>
        <begin position="129"/>
        <end position="152"/>
    </location>
</feature>
<keyword evidence="10" id="KW-1185">Reference proteome</keyword>
<evidence type="ECO:0000313" key="10">
    <source>
        <dbReference type="Proteomes" id="UP000019109"/>
    </source>
</evidence>
<keyword evidence="3 7" id="KW-0812">Transmembrane</keyword>
<accession>W4V8J0</accession>
<dbReference type="PANTHER" id="PTHR30572:SF4">
    <property type="entry name" value="ABC TRANSPORTER PERMEASE YTRF"/>
    <property type="match status" value="1"/>
</dbReference>
<evidence type="ECO:0000256" key="1">
    <source>
        <dbReference type="ARBA" id="ARBA00004651"/>
    </source>
</evidence>
<comment type="similarity">
    <text evidence="6">Belongs to the ABC-4 integral membrane protein family.</text>
</comment>
<dbReference type="InterPro" id="IPR050250">
    <property type="entry name" value="Macrolide_Exporter_MacB"/>
</dbReference>
<keyword evidence="2" id="KW-1003">Cell membrane</keyword>
<organism evidence="9 10">
    <name type="scientific">Acetivibrio straminisolvens JCM 21531</name>
    <dbReference type="NCBI Taxonomy" id="1294263"/>
    <lineage>
        <taxon>Bacteria</taxon>
        <taxon>Bacillati</taxon>
        <taxon>Bacillota</taxon>
        <taxon>Clostridia</taxon>
        <taxon>Eubacteriales</taxon>
        <taxon>Oscillospiraceae</taxon>
        <taxon>Acetivibrio</taxon>
    </lineage>
</organism>
<comment type="subcellular location">
    <subcellularLocation>
        <location evidence="1">Cell membrane</location>
        <topology evidence="1">Multi-pass membrane protein</topology>
    </subcellularLocation>
</comment>
<sequence length="221" mass="25197">MAGYKYKDIIKLGTVLTVGDQKEKFKVVGIMKPNNKWFSDDDYIRLPLEDIDSRFIIPFTPTQKNDLMSTLCMLHKMFFVLDSSDDFLTLSEQIERKALDLGLKVSCVTMAQELQEYKNEKLETFKINIFISIFFMIAALSGTTAVILSSIIQRKREFGIRLATGASINSLKIIIVGEIMLITIISAIVAFAISYLNNYTSISYIRKLCLICSRMKCCFLF</sequence>
<comment type="caution">
    <text evidence="9">The sequence shown here is derived from an EMBL/GenBank/DDBJ whole genome shotgun (WGS) entry which is preliminary data.</text>
</comment>
<evidence type="ECO:0000256" key="6">
    <source>
        <dbReference type="ARBA" id="ARBA00038076"/>
    </source>
</evidence>
<dbReference type="Proteomes" id="UP000019109">
    <property type="component" value="Unassembled WGS sequence"/>
</dbReference>
<proteinExistence type="inferred from homology"/>
<feature type="transmembrane region" description="Helical" evidence="7">
    <location>
        <begin position="173"/>
        <end position="196"/>
    </location>
</feature>
<dbReference type="GO" id="GO:0005886">
    <property type="term" value="C:plasma membrane"/>
    <property type="evidence" value="ECO:0007669"/>
    <property type="project" value="UniProtKB-SubCell"/>
</dbReference>
<name>W4V8J0_9FIRM</name>
<dbReference type="GO" id="GO:0022857">
    <property type="term" value="F:transmembrane transporter activity"/>
    <property type="evidence" value="ECO:0007669"/>
    <property type="project" value="TreeGrafter"/>
</dbReference>
<gene>
    <name evidence="9" type="ORF">JCM21531_3263</name>
</gene>
<protein>
    <submittedName>
        <fullName evidence="9">Permease domain protein</fullName>
    </submittedName>
</protein>
<dbReference type="EMBL" id="BAVR01000043">
    <property type="protein sequence ID" value="GAE89710.1"/>
    <property type="molecule type" value="Genomic_DNA"/>
</dbReference>